<dbReference type="PANTHER" id="PTHR31435:SF10">
    <property type="entry name" value="BSR4717 PROTEIN"/>
    <property type="match status" value="1"/>
</dbReference>
<keyword evidence="3" id="KW-1185">Reference proteome</keyword>
<evidence type="ECO:0000313" key="2">
    <source>
        <dbReference type="EMBL" id="SSA35243.1"/>
    </source>
</evidence>
<dbReference type="InterPro" id="IPR031165">
    <property type="entry name" value="GNAT_YJDJ"/>
</dbReference>
<evidence type="ECO:0000313" key="3">
    <source>
        <dbReference type="Proteomes" id="UP000250028"/>
    </source>
</evidence>
<dbReference type="SUPFAM" id="SSF55729">
    <property type="entry name" value="Acyl-CoA N-acyltransferases (Nat)"/>
    <property type="match status" value="1"/>
</dbReference>
<feature type="domain" description="N-acetyltransferase" evidence="1">
    <location>
        <begin position="7"/>
        <end position="95"/>
    </location>
</feature>
<dbReference type="AlphaFoldDB" id="A0A2Y9C207"/>
<dbReference type="PANTHER" id="PTHR31435">
    <property type="entry name" value="PROTEIN NATD1"/>
    <property type="match status" value="1"/>
</dbReference>
<accession>A0A2Y9C207</accession>
<dbReference type="EMBL" id="UESZ01000001">
    <property type="protein sequence ID" value="SSA35243.1"/>
    <property type="molecule type" value="Genomic_DNA"/>
</dbReference>
<dbReference type="Pfam" id="PF14542">
    <property type="entry name" value="Acetyltransf_CG"/>
    <property type="match status" value="1"/>
</dbReference>
<reference evidence="3" key="1">
    <citation type="submission" date="2016-10" db="EMBL/GenBank/DDBJ databases">
        <authorList>
            <person name="Varghese N."/>
            <person name="Submissions S."/>
        </authorList>
    </citation>
    <scope>NUCLEOTIDE SEQUENCE [LARGE SCALE GENOMIC DNA]</scope>
    <source>
        <strain evidence="3">DSM 22951</strain>
    </source>
</reference>
<gene>
    <name evidence="2" type="ORF">SAMN04489750_2594</name>
</gene>
<name>A0A2Y9C207_9MICO</name>
<dbReference type="OrthoDB" id="5405911at2"/>
<organism evidence="2 3">
    <name type="scientific">Branchiibius hedensis</name>
    <dbReference type="NCBI Taxonomy" id="672460"/>
    <lineage>
        <taxon>Bacteria</taxon>
        <taxon>Bacillati</taxon>
        <taxon>Actinomycetota</taxon>
        <taxon>Actinomycetes</taxon>
        <taxon>Micrococcales</taxon>
        <taxon>Dermacoccaceae</taxon>
        <taxon>Branchiibius</taxon>
    </lineage>
</organism>
<protein>
    <recommendedName>
        <fullName evidence="1">N-acetyltransferase domain-containing protein</fullName>
    </recommendedName>
</protein>
<dbReference type="CDD" id="cd04301">
    <property type="entry name" value="NAT_SF"/>
    <property type="match status" value="1"/>
</dbReference>
<dbReference type="PROSITE" id="PS51729">
    <property type="entry name" value="GNAT_YJDJ"/>
    <property type="match status" value="1"/>
</dbReference>
<evidence type="ECO:0000259" key="1">
    <source>
        <dbReference type="PROSITE" id="PS51729"/>
    </source>
</evidence>
<dbReference type="InterPro" id="IPR016181">
    <property type="entry name" value="Acyl_CoA_acyltransferase"/>
</dbReference>
<dbReference type="InterPro" id="IPR045057">
    <property type="entry name" value="Gcn5-rel_NAT"/>
</dbReference>
<proteinExistence type="predicted"/>
<dbReference type="Gene3D" id="3.40.630.30">
    <property type="match status" value="1"/>
</dbReference>
<sequence length="97" mass="10840">MTDVVITDNPAESRYEAHIDGALAGFAVYQLTDELIVFTHTEVQPEFEGHGVASALARESLADVRAKGQRKVMPLCPFYKSYMSKHREDYADLIYGS</sequence>
<dbReference type="Proteomes" id="UP000250028">
    <property type="component" value="Unassembled WGS sequence"/>
</dbReference>